<accession>A0A7S2ZXW2</accession>
<reference evidence="1" key="1">
    <citation type="submission" date="2021-01" db="EMBL/GenBank/DDBJ databases">
        <authorList>
            <person name="Corre E."/>
            <person name="Pelletier E."/>
            <person name="Niang G."/>
            <person name="Scheremetjew M."/>
            <person name="Finn R."/>
            <person name="Kale V."/>
            <person name="Holt S."/>
            <person name="Cochrane G."/>
            <person name="Meng A."/>
            <person name="Brown T."/>
            <person name="Cohen L."/>
        </authorList>
    </citation>
    <scope>NUCLEOTIDE SEQUENCE</scope>
    <source>
        <strain evidence="1">CCMP 769</strain>
    </source>
</reference>
<dbReference type="AlphaFoldDB" id="A0A7S2ZXW2"/>
<proteinExistence type="predicted"/>
<gene>
    <name evidence="1" type="ORF">RMAR00112_LOCUS23267</name>
    <name evidence="2" type="ORF">RMAR00112_LOCUS23278</name>
</gene>
<organism evidence="1">
    <name type="scientific">Rhodosorus marinus</name>
    <dbReference type="NCBI Taxonomy" id="101924"/>
    <lineage>
        <taxon>Eukaryota</taxon>
        <taxon>Rhodophyta</taxon>
        <taxon>Stylonematophyceae</taxon>
        <taxon>Stylonematales</taxon>
        <taxon>Stylonemataceae</taxon>
        <taxon>Rhodosorus</taxon>
    </lineage>
</organism>
<evidence type="ECO:0000313" key="2">
    <source>
        <dbReference type="EMBL" id="CAE0055248.1"/>
    </source>
</evidence>
<name>A0A7S2ZXW2_9RHOD</name>
<sequence length="116" mass="13207">MLILMGKKDLVIENLTRPTVMRPLDELETLQVVLREVYSVHSGKNQEHAGKDTVDDHGFAGPLALFVYLFLQLSGEINSFRYPVEHFHHGVQRHRKPIKTNIIGFNGLGSLVTRFL</sequence>
<evidence type="ECO:0000313" key="1">
    <source>
        <dbReference type="EMBL" id="CAE0055237.1"/>
    </source>
</evidence>
<protein>
    <submittedName>
        <fullName evidence="1">Uncharacterized protein</fullName>
    </submittedName>
</protein>
<dbReference type="EMBL" id="HBHW01030081">
    <property type="protein sequence ID" value="CAE0055237.1"/>
    <property type="molecule type" value="Transcribed_RNA"/>
</dbReference>
<dbReference type="EMBL" id="HBHW01030092">
    <property type="protein sequence ID" value="CAE0055248.1"/>
    <property type="molecule type" value="Transcribed_RNA"/>
</dbReference>